<dbReference type="GO" id="GO:0016706">
    <property type="term" value="F:2-oxoglutarate-dependent dioxygenase activity"/>
    <property type="evidence" value="ECO:0007669"/>
    <property type="project" value="UniProtKB-ARBA"/>
</dbReference>
<dbReference type="EMBL" id="AP025739">
    <property type="protein sequence ID" value="BDI27953.1"/>
    <property type="molecule type" value="Genomic_DNA"/>
</dbReference>
<dbReference type="PANTHER" id="PTHR20883:SF46">
    <property type="entry name" value="PHYTANOYL-COA HYDROXYLASE"/>
    <property type="match status" value="1"/>
</dbReference>
<dbReference type="Gene3D" id="2.60.120.620">
    <property type="entry name" value="q2cbj1_9rhob like domain"/>
    <property type="match status" value="1"/>
</dbReference>
<dbReference type="GO" id="GO:0005506">
    <property type="term" value="F:iron ion binding"/>
    <property type="evidence" value="ECO:0007669"/>
    <property type="project" value="UniProtKB-ARBA"/>
</dbReference>
<dbReference type="AlphaFoldDB" id="A0A402CRA8"/>
<accession>A0A402CRA8</accession>
<protein>
    <submittedName>
        <fullName evidence="1">Uncharacterized protein</fullName>
    </submittedName>
</protein>
<dbReference type="InterPro" id="IPR008775">
    <property type="entry name" value="Phytyl_CoA_dOase-like"/>
</dbReference>
<dbReference type="Pfam" id="PF05721">
    <property type="entry name" value="PhyH"/>
    <property type="match status" value="1"/>
</dbReference>
<dbReference type="Proteomes" id="UP000287394">
    <property type="component" value="Chromosome"/>
</dbReference>
<sequence>MTTVIDSPASLVTEAHLRQFQEKGFFVLEGVIPAAHLEMMRTACGNLIDQIDERADEAGRPRTTKYFFSVWDEPQGANPVKDIAREQIRQFVFSDLMAEITRSLLGDDVYLSYEQFVVKAAEKGGTFAWHQDSAYVPAKHDPYLTCWCTLDDVTEENGTVYMLPYDRAGTRDLVPHTKLEDDFDLVGYRGDDPGDAVIAPAGSIALFSSHVLHRSGPNTTPRRRRIYLPQYSSAPLLDSAGKPFYIAEPFLKDGRRVG</sequence>
<dbReference type="PANTHER" id="PTHR20883">
    <property type="entry name" value="PHYTANOYL-COA DIOXYGENASE DOMAIN CONTAINING 1"/>
    <property type="match status" value="1"/>
</dbReference>
<keyword evidence="2" id="KW-1185">Reference proteome</keyword>
<gene>
    <name evidence="1" type="ORF">CCAX7_000040</name>
</gene>
<dbReference type="RefSeq" id="WP_119319916.1">
    <property type="nucleotide sequence ID" value="NZ_AP025739.1"/>
</dbReference>
<evidence type="ECO:0000313" key="2">
    <source>
        <dbReference type="Proteomes" id="UP000287394"/>
    </source>
</evidence>
<evidence type="ECO:0000313" key="1">
    <source>
        <dbReference type="EMBL" id="BDI27953.1"/>
    </source>
</evidence>
<proteinExistence type="predicted"/>
<name>A0A402CRA8_9BACT</name>
<dbReference type="KEGG" id="ccot:CCAX7_000040"/>
<dbReference type="OrthoDB" id="9814777at2"/>
<organism evidence="1 2">
    <name type="scientific">Capsulimonas corticalis</name>
    <dbReference type="NCBI Taxonomy" id="2219043"/>
    <lineage>
        <taxon>Bacteria</taxon>
        <taxon>Bacillati</taxon>
        <taxon>Armatimonadota</taxon>
        <taxon>Armatimonadia</taxon>
        <taxon>Capsulimonadales</taxon>
        <taxon>Capsulimonadaceae</taxon>
        <taxon>Capsulimonas</taxon>
    </lineage>
</organism>
<dbReference type="SUPFAM" id="SSF51197">
    <property type="entry name" value="Clavaminate synthase-like"/>
    <property type="match status" value="1"/>
</dbReference>
<reference evidence="1 2" key="1">
    <citation type="journal article" date="2019" name="Int. J. Syst. Evol. Microbiol.">
        <title>Capsulimonas corticalis gen. nov., sp. nov., an aerobic capsulated bacterium, of a novel bacterial order, Capsulimonadales ord. nov., of the class Armatimonadia of the phylum Armatimonadetes.</title>
        <authorList>
            <person name="Li J."/>
            <person name="Kudo C."/>
            <person name="Tonouchi A."/>
        </authorList>
    </citation>
    <scope>NUCLEOTIDE SEQUENCE [LARGE SCALE GENOMIC DNA]</scope>
    <source>
        <strain evidence="1 2">AX-7</strain>
    </source>
</reference>